<comment type="caution">
    <text evidence="2">The sequence shown here is derived from an EMBL/GenBank/DDBJ whole genome shotgun (WGS) entry which is preliminary data.</text>
</comment>
<evidence type="ECO:0000259" key="1">
    <source>
        <dbReference type="Pfam" id="PF13649"/>
    </source>
</evidence>
<feature type="domain" description="Methyltransferase" evidence="1">
    <location>
        <begin position="60"/>
        <end position="145"/>
    </location>
</feature>
<dbReference type="RefSeq" id="WP_345427687.1">
    <property type="nucleotide sequence ID" value="NZ_AP031496.1"/>
</dbReference>
<name>A0AAV3U9B3_9ALTE</name>
<dbReference type="InterPro" id="IPR029063">
    <property type="entry name" value="SAM-dependent_MTases_sf"/>
</dbReference>
<evidence type="ECO:0000313" key="2">
    <source>
        <dbReference type="EMBL" id="GAA4959495.1"/>
    </source>
</evidence>
<dbReference type="Pfam" id="PF13649">
    <property type="entry name" value="Methyltransf_25"/>
    <property type="match status" value="1"/>
</dbReference>
<accession>A0AAV3U9B3</accession>
<dbReference type="InterPro" id="IPR019410">
    <property type="entry name" value="Methyltransf_16"/>
</dbReference>
<proteinExistence type="predicted"/>
<dbReference type="Proteomes" id="UP001409585">
    <property type="component" value="Unassembled WGS sequence"/>
</dbReference>
<sequence length="206" mass="22503">MTKHSFEAFGLTILQNAHPDIRRLKKRYPGHSLHGNKVWQSSFVLMDYLKEYPLEPGSSVLEVGCGWGLAGIYCAKQFEAAVVALDADENVLPYLEHHAELNGAELNTIAIDIADITPDQLAGFDVIIGTDICFWDSLTETVAELVAKAHTAGVPRTILTDPGRPSFRTMAEQCQAQFGGFYSDWAVPAPLNTWGLVLEVAGDNTA</sequence>
<dbReference type="SUPFAM" id="SSF53335">
    <property type="entry name" value="S-adenosyl-L-methionine-dependent methyltransferases"/>
    <property type="match status" value="1"/>
</dbReference>
<organism evidence="2 3">
    <name type="scientific">Halioxenophilus aromaticivorans</name>
    <dbReference type="NCBI Taxonomy" id="1306992"/>
    <lineage>
        <taxon>Bacteria</taxon>
        <taxon>Pseudomonadati</taxon>
        <taxon>Pseudomonadota</taxon>
        <taxon>Gammaproteobacteria</taxon>
        <taxon>Alteromonadales</taxon>
        <taxon>Alteromonadaceae</taxon>
        <taxon>Halioxenophilus</taxon>
    </lineage>
</organism>
<dbReference type="EMBL" id="BAABLX010000078">
    <property type="protein sequence ID" value="GAA4959495.1"/>
    <property type="molecule type" value="Genomic_DNA"/>
</dbReference>
<dbReference type="PANTHER" id="PTHR14614">
    <property type="entry name" value="HEPATOCELLULAR CARCINOMA-ASSOCIATED ANTIGEN"/>
    <property type="match status" value="1"/>
</dbReference>
<dbReference type="InterPro" id="IPR041698">
    <property type="entry name" value="Methyltransf_25"/>
</dbReference>
<dbReference type="Gene3D" id="3.40.50.150">
    <property type="entry name" value="Vaccinia Virus protein VP39"/>
    <property type="match status" value="1"/>
</dbReference>
<keyword evidence="3" id="KW-1185">Reference proteome</keyword>
<reference evidence="3" key="1">
    <citation type="journal article" date="2019" name="Int. J. Syst. Evol. Microbiol.">
        <title>The Global Catalogue of Microorganisms (GCM) 10K type strain sequencing project: providing services to taxonomists for standard genome sequencing and annotation.</title>
        <authorList>
            <consortium name="The Broad Institute Genomics Platform"/>
            <consortium name="The Broad Institute Genome Sequencing Center for Infectious Disease"/>
            <person name="Wu L."/>
            <person name="Ma J."/>
        </authorList>
    </citation>
    <scope>NUCLEOTIDE SEQUENCE [LARGE SCALE GENOMIC DNA]</scope>
    <source>
        <strain evidence="3">JCM 19134</strain>
    </source>
</reference>
<dbReference type="CDD" id="cd02440">
    <property type="entry name" value="AdoMet_MTases"/>
    <property type="match status" value="1"/>
</dbReference>
<evidence type="ECO:0000313" key="3">
    <source>
        <dbReference type="Proteomes" id="UP001409585"/>
    </source>
</evidence>
<gene>
    <name evidence="2" type="ORF">GCM10025791_45630</name>
</gene>
<protein>
    <recommendedName>
        <fullName evidence="1">Methyltransferase domain-containing protein</fullName>
    </recommendedName>
</protein>
<dbReference type="PANTHER" id="PTHR14614:SF132">
    <property type="entry name" value="PROTEIN-LYSINE METHYLTRANSFERASE C42C1.13"/>
    <property type="match status" value="1"/>
</dbReference>
<dbReference type="AlphaFoldDB" id="A0AAV3U9B3"/>